<dbReference type="EMBL" id="JNSL01000131">
    <property type="protein sequence ID" value="KGA14933.1"/>
    <property type="molecule type" value="Genomic_DNA"/>
</dbReference>
<evidence type="ECO:0000313" key="2">
    <source>
        <dbReference type="EMBL" id="KGA14933.1"/>
    </source>
</evidence>
<feature type="compositionally biased region" description="Basic residues" evidence="1">
    <location>
        <begin position="264"/>
        <end position="274"/>
    </location>
</feature>
<name>A0A094SAB2_9ZZZZ</name>
<comment type="caution">
    <text evidence="2">The sequence shown here is derived from an EMBL/GenBank/DDBJ whole genome shotgun (WGS) entry which is preliminary data.</text>
</comment>
<sequence length="274" mass="30225">MADNKFRSWVGFKEETVAAPTENAVERIRQLETQLADLRSRRDITSLSKEEFEILAGETAMSLIKTAQQRESRAAASAEQMVAETTRIVKERLETSENKAKAILAGAESRGRKYLAAAESEAQELREKATRSAENLLTESRREANALSSAAKREAEKIISEATVAVGEFRSWLTSAISESERLYRIQTQSLNAAEQAIGETRSRLKQAFERLAALQGDIDANIDSNNRPVEKTFVRNNGKSSATAGNSSTPEVKSSATTPDKKVVKKSTTKKRK</sequence>
<gene>
    <name evidence="2" type="ORF">GM51_16120</name>
</gene>
<reference evidence="2" key="1">
    <citation type="submission" date="2014-06" db="EMBL/GenBank/DDBJ databases">
        <title>Key roles for freshwater Actinobacteria revealed by deep metagenomic sequencing.</title>
        <authorList>
            <person name="Ghai R."/>
            <person name="Mizuno C.M."/>
            <person name="Picazo A."/>
            <person name="Camacho A."/>
            <person name="Rodriguez-Valera F."/>
        </authorList>
    </citation>
    <scope>NUCLEOTIDE SEQUENCE</scope>
</reference>
<feature type="region of interest" description="Disordered" evidence="1">
    <location>
        <begin position="235"/>
        <end position="274"/>
    </location>
</feature>
<accession>A0A094SAB2</accession>
<protein>
    <submittedName>
        <fullName evidence="2">Uncharacterized protein</fullName>
    </submittedName>
</protein>
<organism evidence="2">
    <name type="scientific">freshwater metagenome</name>
    <dbReference type="NCBI Taxonomy" id="449393"/>
    <lineage>
        <taxon>unclassified sequences</taxon>
        <taxon>metagenomes</taxon>
        <taxon>ecological metagenomes</taxon>
    </lineage>
</organism>
<dbReference type="AlphaFoldDB" id="A0A094SAB2"/>
<feature type="compositionally biased region" description="Polar residues" evidence="1">
    <location>
        <begin position="235"/>
        <end position="259"/>
    </location>
</feature>
<evidence type="ECO:0000256" key="1">
    <source>
        <dbReference type="SAM" id="MobiDB-lite"/>
    </source>
</evidence>
<proteinExistence type="predicted"/>